<keyword evidence="2" id="KW-1133">Transmembrane helix</keyword>
<accession>A0A4D4J4F3</accession>
<dbReference type="Pfam" id="PF00884">
    <property type="entry name" value="Sulfatase"/>
    <property type="match status" value="1"/>
</dbReference>
<feature type="transmembrane region" description="Helical" evidence="2">
    <location>
        <begin position="215"/>
        <end position="235"/>
    </location>
</feature>
<evidence type="ECO:0000256" key="2">
    <source>
        <dbReference type="SAM" id="Phobius"/>
    </source>
</evidence>
<feature type="compositionally biased region" description="Polar residues" evidence="1">
    <location>
        <begin position="1"/>
        <end position="19"/>
    </location>
</feature>
<keyword evidence="2" id="KW-0472">Membrane</keyword>
<dbReference type="EMBL" id="BJFL01000002">
    <property type="protein sequence ID" value="GDY28833.1"/>
    <property type="molecule type" value="Genomic_DNA"/>
</dbReference>
<keyword evidence="2" id="KW-0812">Transmembrane</keyword>
<sequence>MSLFTNSRRPTTEASTATPDGSPAENPAAEGAAAHDLAADGAPADPAAPDGQVVDDAPASPADGGGRRAVLARVINALALLFVLFALILPNDLNLITPGAFLRVPVEGLLGAAFLLLLRGRLRLIAAVLMGVGLGALSIVRVIDMGFFAVLARPFDPVLDGNLLGEAVGYLNTSIGRLGAIGAVIAAAVLTIAVLTLTTLAVLRLTRLLVRHEATAFRGIAALAVVWVTCAALGAQSAPGIPTASRAAAGLAYHHAAQVRASVRDEQEFDRQAAVDPFASTPADQLLTALRGKDVVVTFVESYGRSAIEDPEFAPQVNAVLDDGNRRLAAAGYAAKSGFLTSPVYGSGSWLAHATFLSGLWVDNQQRYRTLTSSNRLTLSRAFHRANWDTVAVQPGTNRAWPEGAYYGFQRTYNDGNLGYRGPGFGWSPMPDQYTLLHFQNAEYGKPNRPPFMAEIDLTSSHIPWAPLPQFIDWKDVGDGSVYGPIAAHGDQQDAVWRDPERVRAAYRQSIEYSLTSLFSYLEKYGNDNLVMIFLGDHQPIPLVTGGNPSRDVPITIVAKDRQVLDRISGWGWQDGLKPGSQAPVWPMSAFRDRFLTAFGSQASRTH</sequence>
<dbReference type="Proteomes" id="UP000298860">
    <property type="component" value="Unassembled WGS sequence"/>
</dbReference>
<dbReference type="InterPro" id="IPR017850">
    <property type="entry name" value="Alkaline_phosphatase_core_sf"/>
</dbReference>
<evidence type="ECO:0000313" key="4">
    <source>
        <dbReference type="EMBL" id="GDY28833.1"/>
    </source>
</evidence>
<feature type="transmembrane region" description="Helical" evidence="2">
    <location>
        <begin position="70"/>
        <end position="89"/>
    </location>
</feature>
<feature type="transmembrane region" description="Helical" evidence="2">
    <location>
        <begin position="95"/>
        <end position="117"/>
    </location>
</feature>
<protein>
    <recommendedName>
        <fullName evidence="3">Sulfatase N-terminal domain-containing protein</fullName>
    </recommendedName>
</protein>
<organism evidence="4 5">
    <name type="scientific">Gandjariella thermophila</name>
    <dbReference type="NCBI Taxonomy" id="1931992"/>
    <lineage>
        <taxon>Bacteria</taxon>
        <taxon>Bacillati</taxon>
        <taxon>Actinomycetota</taxon>
        <taxon>Actinomycetes</taxon>
        <taxon>Pseudonocardiales</taxon>
        <taxon>Pseudonocardiaceae</taxon>
        <taxon>Gandjariella</taxon>
    </lineage>
</organism>
<keyword evidence="5" id="KW-1185">Reference proteome</keyword>
<feature type="region of interest" description="Disordered" evidence="1">
    <location>
        <begin position="1"/>
        <end position="63"/>
    </location>
</feature>
<name>A0A4D4J4F3_9PSEU</name>
<feature type="transmembrane region" description="Helical" evidence="2">
    <location>
        <begin position="124"/>
        <end position="152"/>
    </location>
</feature>
<dbReference type="RefSeq" id="WP_225978041.1">
    <property type="nucleotide sequence ID" value="NZ_BJFL01000002.1"/>
</dbReference>
<dbReference type="Gene3D" id="3.40.720.10">
    <property type="entry name" value="Alkaline Phosphatase, subunit A"/>
    <property type="match status" value="1"/>
</dbReference>
<dbReference type="AlphaFoldDB" id="A0A4D4J4F3"/>
<feature type="compositionally biased region" description="Low complexity" evidence="1">
    <location>
        <begin position="23"/>
        <end position="59"/>
    </location>
</feature>
<feature type="transmembrane region" description="Helical" evidence="2">
    <location>
        <begin position="180"/>
        <end position="203"/>
    </location>
</feature>
<evidence type="ECO:0000259" key="3">
    <source>
        <dbReference type="Pfam" id="PF00884"/>
    </source>
</evidence>
<gene>
    <name evidence="4" type="ORF">GTS_04660</name>
</gene>
<feature type="domain" description="Sulfatase N-terminal" evidence="3">
    <location>
        <begin position="331"/>
        <end position="540"/>
    </location>
</feature>
<evidence type="ECO:0000313" key="5">
    <source>
        <dbReference type="Proteomes" id="UP000298860"/>
    </source>
</evidence>
<dbReference type="SUPFAM" id="SSF53649">
    <property type="entry name" value="Alkaline phosphatase-like"/>
    <property type="match status" value="1"/>
</dbReference>
<proteinExistence type="predicted"/>
<reference evidence="5" key="1">
    <citation type="submission" date="2019-04" db="EMBL/GenBank/DDBJ databases">
        <title>Draft genome sequence of Pseudonocardiaceae bacterium SL3-2-4.</title>
        <authorList>
            <person name="Ningsih F."/>
            <person name="Yokota A."/>
            <person name="Sakai Y."/>
            <person name="Nanatani K."/>
            <person name="Yabe S."/>
            <person name="Oetari A."/>
            <person name="Sjamsuridzal W."/>
        </authorList>
    </citation>
    <scope>NUCLEOTIDE SEQUENCE [LARGE SCALE GENOMIC DNA]</scope>
    <source>
        <strain evidence="5">SL3-2-4</strain>
    </source>
</reference>
<evidence type="ECO:0000256" key="1">
    <source>
        <dbReference type="SAM" id="MobiDB-lite"/>
    </source>
</evidence>
<dbReference type="InterPro" id="IPR000917">
    <property type="entry name" value="Sulfatase_N"/>
</dbReference>
<comment type="caution">
    <text evidence="4">The sequence shown here is derived from an EMBL/GenBank/DDBJ whole genome shotgun (WGS) entry which is preliminary data.</text>
</comment>